<dbReference type="AlphaFoldDB" id="A0A1I7JM65"/>
<feature type="transmembrane region" description="Helical" evidence="1">
    <location>
        <begin position="29"/>
        <end position="48"/>
    </location>
</feature>
<evidence type="ECO:0000313" key="2">
    <source>
        <dbReference type="EMBL" id="SFU86218.1"/>
    </source>
</evidence>
<evidence type="ECO:0000313" key="3">
    <source>
        <dbReference type="Proteomes" id="UP000182491"/>
    </source>
</evidence>
<sequence>MFRGLLKMFLLRKLMGGGGRTGGRGRGGCAGIGCLGLIVILALAYFLFSYLGGSGGGSGVSF</sequence>
<keyword evidence="1" id="KW-0812">Transmembrane</keyword>
<dbReference type="RefSeq" id="WP_068838033.1">
    <property type="nucleotide sequence ID" value="NZ_BMXC01000003.1"/>
</dbReference>
<dbReference type="Proteomes" id="UP000182491">
    <property type="component" value="Unassembled WGS sequence"/>
</dbReference>
<keyword evidence="1" id="KW-1133">Transmembrane helix</keyword>
<keyword evidence="1" id="KW-0472">Membrane</keyword>
<accession>A0A1I7JM65</accession>
<dbReference type="EMBL" id="FPCA01000003">
    <property type="protein sequence ID" value="SFU86218.1"/>
    <property type="molecule type" value="Genomic_DNA"/>
</dbReference>
<gene>
    <name evidence="2" type="ORF">SAMN04487941_3018</name>
</gene>
<reference evidence="3" key="1">
    <citation type="submission" date="2016-10" db="EMBL/GenBank/DDBJ databases">
        <authorList>
            <person name="Varghese N."/>
        </authorList>
    </citation>
    <scope>NUCLEOTIDE SEQUENCE [LARGE SCALE GENOMIC DNA]</scope>
    <source>
        <strain evidence="3">DSM 18820</strain>
    </source>
</reference>
<keyword evidence="3" id="KW-1185">Reference proteome</keyword>
<protein>
    <submittedName>
        <fullName evidence="2">Uncharacterized protein</fullName>
    </submittedName>
</protein>
<organism evidence="2 3">
    <name type="scientific">Pontibacter akesuensis</name>
    <dbReference type="NCBI Taxonomy" id="388950"/>
    <lineage>
        <taxon>Bacteria</taxon>
        <taxon>Pseudomonadati</taxon>
        <taxon>Bacteroidota</taxon>
        <taxon>Cytophagia</taxon>
        <taxon>Cytophagales</taxon>
        <taxon>Hymenobacteraceae</taxon>
        <taxon>Pontibacter</taxon>
    </lineage>
</organism>
<name>A0A1I7JM65_9BACT</name>
<evidence type="ECO:0000256" key="1">
    <source>
        <dbReference type="SAM" id="Phobius"/>
    </source>
</evidence>
<proteinExistence type="predicted"/>